<organism evidence="2">
    <name type="scientific">freshwater metagenome</name>
    <dbReference type="NCBI Taxonomy" id="449393"/>
    <lineage>
        <taxon>unclassified sequences</taxon>
        <taxon>metagenomes</taxon>
        <taxon>ecological metagenomes</taxon>
    </lineage>
</organism>
<feature type="region of interest" description="Disordered" evidence="1">
    <location>
        <begin position="90"/>
        <end position="120"/>
    </location>
</feature>
<proteinExistence type="predicted"/>
<protein>
    <submittedName>
        <fullName evidence="2">Unannotated protein</fullName>
    </submittedName>
</protein>
<dbReference type="AlphaFoldDB" id="A0A6J5Z6H7"/>
<name>A0A6J5Z6H7_9ZZZZ</name>
<reference evidence="2" key="1">
    <citation type="submission" date="2020-05" db="EMBL/GenBank/DDBJ databases">
        <authorList>
            <person name="Chiriac C."/>
            <person name="Salcher M."/>
            <person name="Ghai R."/>
            <person name="Kavagutti S V."/>
        </authorList>
    </citation>
    <scope>NUCLEOTIDE SEQUENCE</scope>
</reference>
<gene>
    <name evidence="2" type="ORF">UFOPK3522_00242</name>
</gene>
<evidence type="ECO:0000256" key="1">
    <source>
        <dbReference type="SAM" id="MobiDB-lite"/>
    </source>
</evidence>
<feature type="region of interest" description="Disordered" evidence="1">
    <location>
        <begin position="41"/>
        <end position="76"/>
    </location>
</feature>
<accession>A0A6J5Z6H7</accession>
<evidence type="ECO:0000313" key="2">
    <source>
        <dbReference type="EMBL" id="CAB4336737.1"/>
    </source>
</evidence>
<dbReference type="EMBL" id="CAESAO010000011">
    <property type="protein sequence ID" value="CAB4336737.1"/>
    <property type="molecule type" value="Genomic_DNA"/>
</dbReference>
<feature type="compositionally biased region" description="Polar residues" evidence="1">
    <location>
        <begin position="44"/>
        <end position="61"/>
    </location>
</feature>
<sequence length="139" mass="14890">MRGGKLAFMSGPGPCNTALFGNAVYVTPGISGSVSVYDVPEDSGPTNVTRWTPNEFTSPTPQHARPARRSANFSSLANASRWQGGWSTSFASHYGQTAKPQHTALTKNNNPNTYGSKEQQRATVYNPWPSAGALYPKAV</sequence>